<protein>
    <recommendedName>
        <fullName evidence="4">Odorant receptor</fullName>
    </recommendedName>
</protein>
<dbReference type="Proteomes" id="UP000823941">
    <property type="component" value="Chromosome 15"/>
</dbReference>
<reference evidence="2 3" key="1">
    <citation type="submission" date="2021-06" db="EMBL/GenBank/DDBJ databases">
        <title>A haploid diamondback moth (Plutella xylostella L.) genome assembly resolves 31 chromosomes and identifies a diamide resistance mutation.</title>
        <authorList>
            <person name="Ward C.M."/>
            <person name="Perry K.D."/>
            <person name="Baker G."/>
            <person name="Powis K."/>
            <person name="Heckel D.G."/>
            <person name="Baxter S.W."/>
        </authorList>
    </citation>
    <scope>NUCLEOTIDE SEQUENCE [LARGE SCALE GENOMIC DNA]</scope>
    <source>
        <strain evidence="2 3">LV</strain>
        <tissue evidence="2">Single pupa</tissue>
    </source>
</reference>
<dbReference type="Pfam" id="PF15882">
    <property type="entry name" value="DUF4735"/>
    <property type="match status" value="1"/>
</dbReference>
<name>A0ABQ7QFU5_PLUXY</name>
<evidence type="ECO:0000313" key="2">
    <source>
        <dbReference type="EMBL" id="KAG7303950.1"/>
    </source>
</evidence>
<feature type="signal peptide" evidence="1">
    <location>
        <begin position="1"/>
        <end position="21"/>
    </location>
</feature>
<sequence>MLISSQNFILISVLFSVVVCAEVTSRLTVNMSKVFANVNSDPPQPNDLKRYLLAIKGIMNCYVGDPEATMNQNTLFGIFLAKVNLKHALLRSDKMSSNMRIYVENIVDGAETLITLISEAIHFPEKFYMEDEIFLRKQNDFYPDLIPVIPTDIENILNTGPDLCVYLNETLFIPGSFWKQYGKCIAEMTKFERTHDYPINCSQQFTCDYNSILNATEAGYVLSHKVILLFLTNYIVGCDITSDDKSLLKSLCDRAYIESIYIVGNNYVNLDLLMEFVGLCAVLGDSNFMRSSWLNQAMSLQTNTGCFLNEIEESARVKCKDVRFNTIHFTMTSLLSITSAARYILETYYIENSESSDPVRLDW</sequence>
<accession>A0ABQ7QFU5</accession>
<feature type="chain" id="PRO_5046144640" description="Odorant receptor" evidence="1">
    <location>
        <begin position="22"/>
        <end position="363"/>
    </location>
</feature>
<evidence type="ECO:0000313" key="3">
    <source>
        <dbReference type="Proteomes" id="UP000823941"/>
    </source>
</evidence>
<evidence type="ECO:0008006" key="4">
    <source>
        <dbReference type="Google" id="ProtNLM"/>
    </source>
</evidence>
<organism evidence="2 3">
    <name type="scientific">Plutella xylostella</name>
    <name type="common">Diamondback moth</name>
    <name type="synonym">Plutella maculipennis</name>
    <dbReference type="NCBI Taxonomy" id="51655"/>
    <lineage>
        <taxon>Eukaryota</taxon>
        <taxon>Metazoa</taxon>
        <taxon>Ecdysozoa</taxon>
        <taxon>Arthropoda</taxon>
        <taxon>Hexapoda</taxon>
        <taxon>Insecta</taxon>
        <taxon>Pterygota</taxon>
        <taxon>Neoptera</taxon>
        <taxon>Endopterygota</taxon>
        <taxon>Lepidoptera</taxon>
        <taxon>Glossata</taxon>
        <taxon>Ditrysia</taxon>
        <taxon>Yponomeutoidea</taxon>
        <taxon>Plutellidae</taxon>
        <taxon>Plutella</taxon>
    </lineage>
</organism>
<evidence type="ECO:0000256" key="1">
    <source>
        <dbReference type="SAM" id="SignalP"/>
    </source>
</evidence>
<proteinExistence type="predicted"/>
<gene>
    <name evidence="2" type="ORF">JYU34_010866</name>
</gene>
<comment type="caution">
    <text evidence="2">The sequence shown here is derived from an EMBL/GenBank/DDBJ whole genome shotgun (WGS) entry which is preliminary data.</text>
</comment>
<dbReference type="PANTHER" id="PTHR33539:SF1">
    <property type="entry name" value="UPF0764 PROTEIN C16ORF89"/>
    <property type="match status" value="1"/>
</dbReference>
<dbReference type="PANTHER" id="PTHR33539">
    <property type="entry name" value="UPF0764 PROTEIN C16ORF89"/>
    <property type="match status" value="1"/>
</dbReference>
<keyword evidence="1" id="KW-0732">Signal</keyword>
<dbReference type="EMBL" id="JAHIBW010000015">
    <property type="protein sequence ID" value="KAG7303950.1"/>
    <property type="molecule type" value="Genomic_DNA"/>
</dbReference>
<keyword evidence="3" id="KW-1185">Reference proteome</keyword>
<dbReference type="InterPro" id="IPR031751">
    <property type="entry name" value="DUF4735"/>
</dbReference>